<organism evidence="6 7">
    <name type="scientific">Ruminiclostridium cellulolyticum (strain ATCC 35319 / DSM 5812 / JCM 6584 / H10)</name>
    <name type="common">Clostridium cellulolyticum</name>
    <dbReference type="NCBI Taxonomy" id="394503"/>
    <lineage>
        <taxon>Bacteria</taxon>
        <taxon>Bacillati</taxon>
        <taxon>Bacillota</taxon>
        <taxon>Clostridia</taxon>
        <taxon>Eubacteriales</taxon>
        <taxon>Oscillospiraceae</taxon>
        <taxon>Ruminiclostridium</taxon>
    </lineage>
</organism>
<dbReference type="GO" id="GO:0008324">
    <property type="term" value="F:monoatomic cation transmembrane transporter activity"/>
    <property type="evidence" value="ECO:0007669"/>
    <property type="project" value="InterPro"/>
</dbReference>
<dbReference type="HOGENOM" id="CLU_112362_0_0_9"/>
<feature type="domain" description="HTH gntR-type" evidence="4">
    <location>
        <begin position="9"/>
        <end position="77"/>
    </location>
</feature>
<feature type="domain" description="RCK C-terminal" evidence="5">
    <location>
        <begin position="123"/>
        <end position="208"/>
    </location>
</feature>
<dbReference type="Gene3D" id="3.30.70.1450">
    <property type="entry name" value="Regulator of K+ conductance, C-terminal domain"/>
    <property type="match status" value="1"/>
</dbReference>
<dbReference type="STRING" id="394503.Ccel_3335"/>
<reference evidence="6 7" key="1">
    <citation type="submission" date="2009-01" db="EMBL/GenBank/DDBJ databases">
        <title>Complete sequence of Clostridium cellulolyticum H10.</title>
        <authorList>
            <consortium name="US DOE Joint Genome Institute"/>
            <person name="Lucas S."/>
            <person name="Copeland A."/>
            <person name="Lapidus A."/>
            <person name="Glavina del Rio T."/>
            <person name="Dalin E."/>
            <person name="Tice H."/>
            <person name="Bruce D."/>
            <person name="Goodwin L."/>
            <person name="Pitluck S."/>
            <person name="Chertkov O."/>
            <person name="Saunders E."/>
            <person name="Brettin T."/>
            <person name="Detter J.C."/>
            <person name="Han C."/>
            <person name="Larimer F."/>
            <person name="Land M."/>
            <person name="Hauser L."/>
            <person name="Kyrpides N."/>
            <person name="Ivanova N."/>
            <person name="Zhou J."/>
            <person name="Richardson P."/>
        </authorList>
    </citation>
    <scope>NUCLEOTIDE SEQUENCE [LARGE SCALE GENOMIC DNA]</scope>
    <source>
        <strain evidence="7">ATCC 35319 / DSM 5812 / JCM 6584 / H10</strain>
    </source>
</reference>
<sequence length="213" mass="24418">MDKGVRIINPRYQQIATDIASKIASKYYSVGDKIYARSSIASQYGVSPETARRAISVLADLGIVETEIGNGVKIKSYEKAVNFVNRYHDIQTVNSLKKDIQGSMERQTKEFEFFNDCLTKLIEKTDRFRSINPFTPFEIEITQETSCLHQTVSETNFWHNTTATIVAIKRENKLFLSPGPYSIFLPGDIVYFIGDENCFERVRNFLYPENVEN</sequence>
<dbReference type="SMART" id="SM00345">
    <property type="entry name" value="HTH_GNTR"/>
    <property type="match status" value="1"/>
</dbReference>
<protein>
    <submittedName>
        <fullName evidence="6">TrkA-C domain protein</fullName>
    </submittedName>
</protein>
<keyword evidence="2" id="KW-0238">DNA-binding</keyword>
<dbReference type="Gene3D" id="1.10.10.10">
    <property type="entry name" value="Winged helix-like DNA-binding domain superfamily/Winged helix DNA-binding domain"/>
    <property type="match status" value="1"/>
</dbReference>
<name>B8I1I9_RUMCH</name>
<gene>
    <name evidence="6" type="ordered locus">Ccel_3335</name>
</gene>
<dbReference type="GO" id="GO:0003700">
    <property type="term" value="F:DNA-binding transcription factor activity"/>
    <property type="evidence" value="ECO:0007669"/>
    <property type="project" value="InterPro"/>
</dbReference>
<dbReference type="PANTHER" id="PTHR44846:SF17">
    <property type="entry name" value="GNTR-FAMILY TRANSCRIPTIONAL REGULATOR"/>
    <property type="match status" value="1"/>
</dbReference>
<proteinExistence type="predicted"/>
<dbReference type="PROSITE" id="PS51202">
    <property type="entry name" value="RCK_C"/>
    <property type="match status" value="1"/>
</dbReference>
<evidence type="ECO:0000256" key="2">
    <source>
        <dbReference type="ARBA" id="ARBA00023125"/>
    </source>
</evidence>
<accession>B8I1I9</accession>
<dbReference type="InterPro" id="IPR050679">
    <property type="entry name" value="Bact_HTH_transcr_reg"/>
</dbReference>
<keyword evidence="7" id="KW-1185">Reference proteome</keyword>
<dbReference type="GO" id="GO:0006813">
    <property type="term" value="P:potassium ion transport"/>
    <property type="evidence" value="ECO:0007669"/>
    <property type="project" value="InterPro"/>
</dbReference>
<dbReference type="CDD" id="cd07377">
    <property type="entry name" value="WHTH_GntR"/>
    <property type="match status" value="1"/>
</dbReference>
<dbReference type="AlphaFoldDB" id="B8I1I9"/>
<dbReference type="GO" id="GO:0003677">
    <property type="term" value="F:DNA binding"/>
    <property type="evidence" value="ECO:0007669"/>
    <property type="project" value="UniProtKB-KW"/>
</dbReference>
<dbReference type="Proteomes" id="UP000001349">
    <property type="component" value="Chromosome"/>
</dbReference>
<dbReference type="InterPro" id="IPR036721">
    <property type="entry name" value="RCK_C_sf"/>
</dbReference>
<dbReference type="InterPro" id="IPR036390">
    <property type="entry name" value="WH_DNA-bd_sf"/>
</dbReference>
<evidence type="ECO:0000259" key="5">
    <source>
        <dbReference type="PROSITE" id="PS51202"/>
    </source>
</evidence>
<dbReference type="EMBL" id="CP001348">
    <property type="protein sequence ID" value="ACL77624.1"/>
    <property type="molecule type" value="Genomic_DNA"/>
</dbReference>
<evidence type="ECO:0000256" key="3">
    <source>
        <dbReference type="ARBA" id="ARBA00023163"/>
    </source>
</evidence>
<dbReference type="eggNOG" id="COG0490">
    <property type="taxonomic scope" value="Bacteria"/>
</dbReference>
<dbReference type="KEGG" id="cce:Ccel_3335"/>
<dbReference type="SUPFAM" id="SSF116726">
    <property type="entry name" value="TrkA C-terminal domain-like"/>
    <property type="match status" value="1"/>
</dbReference>
<keyword evidence="1" id="KW-0805">Transcription regulation</keyword>
<dbReference type="RefSeq" id="WP_015926676.1">
    <property type="nucleotide sequence ID" value="NC_011898.1"/>
</dbReference>
<dbReference type="GO" id="GO:0045892">
    <property type="term" value="P:negative regulation of DNA-templated transcription"/>
    <property type="evidence" value="ECO:0007669"/>
    <property type="project" value="TreeGrafter"/>
</dbReference>
<evidence type="ECO:0000259" key="4">
    <source>
        <dbReference type="PROSITE" id="PS50949"/>
    </source>
</evidence>
<dbReference type="Pfam" id="PF00392">
    <property type="entry name" value="GntR"/>
    <property type="match status" value="1"/>
</dbReference>
<dbReference type="Pfam" id="PF02080">
    <property type="entry name" value="TrkA_C"/>
    <property type="match status" value="1"/>
</dbReference>
<dbReference type="OrthoDB" id="226679at2"/>
<evidence type="ECO:0000313" key="7">
    <source>
        <dbReference type="Proteomes" id="UP000001349"/>
    </source>
</evidence>
<dbReference type="eggNOG" id="COG2188">
    <property type="taxonomic scope" value="Bacteria"/>
</dbReference>
<dbReference type="InterPro" id="IPR036388">
    <property type="entry name" value="WH-like_DNA-bd_sf"/>
</dbReference>
<dbReference type="SUPFAM" id="SSF46785">
    <property type="entry name" value="Winged helix' DNA-binding domain"/>
    <property type="match status" value="1"/>
</dbReference>
<dbReference type="PANTHER" id="PTHR44846">
    <property type="entry name" value="MANNOSYL-D-GLYCERATE TRANSPORT/METABOLISM SYSTEM REPRESSOR MNGR-RELATED"/>
    <property type="match status" value="1"/>
</dbReference>
<keyword evidence="3" id="KW-0804">Transcription</keyword>
<dbReference type="PROSITE" id="PS50949">
    <property type="entry name" value="HTH_GNTR"/>
    <property type="match status" value="1"/>
</dbReference>
<dbReference type="InterPro" id="IPR006037">
    <property type="entry name" value="RCK_C"/>
</dbReference>
<dbReference type="InterPro" id="IPR000524">
    <property type="entry name" value="Tscrpt_reg_HTH_GntR"/>
</dbReference>
<evidence type="ECO:0000313" key="6">
    <source>
        <dbReference type="EMBL" id="ACL77624.1"/>
    </source>
</evidence>
<evidence type="ECO:0000256" key="1">
    <source>
        <dbReference type="ARBA" id="ARBA00023015"/>
    </source>
</evidence>